<dbReference type="CDD" id="cd13970">
    <property type="entry name" value="ABC1_ADCK3"/>
    <property type="match status" value="1"/>
</dbReference>
<dbReference type="PANTHER" id="PTHR43851">
    <property type="match status" value="1"/>
</dbReference>
<dbReference type="PANTHER" id="PTHR43851:SF3">
    <property type="entry name" value="COENZYME Q8"/>
    <property type="match status" value="1"/>
</dbReference>
<organism evidence="6 7">
    <name type="scientific">Marinobacter halodurans</name>
    <dbReference type="NCBI Taxonomy" id="2528979"/>
    <lineage>
        <taxon>Bacteria</taxon>
        <taxon>Pseudomonadati</taxon>
        <taxon>Pseudomonadota</taxon>
        <taxon>Gammaproteobacteria</taxon>
        <taxon>Pseudomonadales</taxon>
        <taxon>Marinobacteraceae</taxon>
        <taxon>Marinobacter</taxon>
    </lineage>
</organism>
<evidence type="ECO:0000313" key="6">
    <source>
        <dbReference type="EMBL" id="TBW56906.1"/>
    </source>
</evidence>
<dbReference type="InterPro" id="IPR011009">
    <property type="entry name" value="Kinase-like_dom_sf"/>
</dbReference>
<dbReference type="InterPro" id="IPR034646">
    <property type="entry name" value="ADCK3_dom"/>
</dbReference>
<evidence type="ECO:0000256" key="3">
    <source>
        <dbReference type="ARBA" id="ARBA00022741"/>
    </source>
</evidence>
<evidence type="ECO:0000256" key="2">
    <source>
        <dbReference type="ARBA" id="ARBA00022679"/>
    </source>
</evidence>
<dbReference type="Proteomes" id="UP000313645">
    <property type="component" value="Unassembled WGS sequence"/>
</dbReference>
<dbReference type="RefSeq" id="WP_131480838.1">
    <property type="nucleotide sequence ID" value="NZ_SJDL01000009.1"/>
</dbReference>
<accession>A0ABY1ZME8</accession>
<comment type="similarity">
    <text evidence="1">Belongs to the protein kinase superfamily. ADCK protein kinase family.</text>
</comment>
<keyword evidence="3" id="KW-0547">Nucleotide-binding</keyword>
<protein>
    <submittedName>
        <fullName evidence="6">AarF/ABC1/UbiB kinase family protein</fullName>
    </submittedName>
</protein>
<keyword evidence="7" id="KW-1185">Reference proteome</keyword>
<evidence type="ECO:0000259" key="5">
    <source>
        <dbReference type="Pfam" id="PF03109"/>
    </source>
</evidence>
<dbReference type="InterPro" id="IPR051409">
    <property type="entry name" value="Atypical_kinase_ADCK"/>
</dbReference>
<dbReference type="GO" id="GO:0016301">
    <property type="term" value="F:kinase activity"/>
    <property type="evidence" value="ECO:0007669"/>
    <property type="project" value="UniProtKB-KW"/>
</dbReference>
<dbReference type="Pfam" id="PF03109">
    <property type="entry name" value="ABC1"/>
    <property type="match status" value="1"/>
</dbReference>
<comment type="caution">
    <text evidence="6">The sequence shown here is derived from an EMBL/GenBank/DDBJ whole genome shotgun (WGS) entry which is preliminary data.</text>
</comment>
<keyword evidence="4" id="KW-0067">ATP-binding</keyword>
<keyword evidence="2" id="KW-0808">Transferase</keyword>
<evidence type="ECO:0000256" key="1">
    <source>
        <dbReference type="ARBA" id="ARBA00009670"/>
    </source>
</evidence>
<feature type="domain" description="ABC1 atypical kinase-like" evidence="5">
    <location>
        <begin position="91"/>
        <end position="332"/>
    </location>
</feature>
<keyword evidence="6" id="KW-0418">Kinase</keyword>
<dbReference type="EMBL" id="SJDL01000009">
    <property type="protein sequence ID" value="TBW56906.1"/>
    <property type="molecule type" value="Genomic_DNA"/>
</dbReference>
<reference evidence="6 7" key="1">
    <citation type="submission" date="2019-02" db="EMBL/GenBank/DDBJ databases">
        <title>Marinobacter halodurans sp. nov., a marine bacterium isolated from sea tidal flat.</title>
        <authorList>
            <person name="Yoo Y."/>
            <person name="Lee D.W."/>
            <person name="Kim B.S."/>
            <person name="Kim J.-J."/>
        </authorList>
    </citation>
    <scope>NUCLEOTIDE SEQUENCE [LARGE SCALE GENOMIC DNA]</scope>
    <source>
        <strain evidence="6 7">YJ-S3-2</strain>
    </source>
</reference>
<evidence type="ECO:0000313" key="7">
    <source>
        <dbReference type="Proteomes" id="UP000313645"/>
    </source>
</evidence>
<proteinExistence type="inferred from homology"/>
<gene>
    <name evidence="6" type="ORF">EZI54_08130</name>
</gene>
<sequence length="445" mass="50595">MARKPVTTRRGRFVRLAGMTASVAGQYAGQRARRLFGRQDDETARSEHYTRMAGQIADTLGELKGAVMKVGQIASQTQDFLPKEFSDALQKLQKEAPPMPFEVIVEQIESELGKTIGEAFEYLQEKPYAAASIGQVHRARLHSGEDVIVKVQYPGVDESCDSDLRQLRTALRLGGLLKMPKESVDQLFGEIRERLQEELDYENEARNLHQFREFHADDPKVLIPAVIDSHSTRRILTLELVEGDHISEVTADRYDQATVNHIGTRIFHTMADQLFRFHAIHGDPHAGNFAFRPDGTLILYDFGCVKKLKPAIVESYRKALIAALNEDYQALDRHLIDLGARVESQPAVDEAYYAMWRDILIKPFDTDTPYDFAESEIHKDVAAKTSTVFKYLDYFKPPVESLFIDRMIAGHYWMMKRLGVQAAFRPKLETYLNLAEHKPDSVPAR</sequence>
<evidence type="ECO:0000256" key="4">
    <source>
        <dbReference type="ARBA" id="ARBA00022840"/>
    </source>
</evidence>
<dbReference type="InterPro" id="IPR004147">
    <property type="entry name" value="ABC1_dom"/>
</dbReference>
<dbReference type="SUPFAM" id="SSF56112">
    <property type="entry name" value="Protein kinase-like (PK-like)"/>
    <property type="match status" value="1"/>
</dbReference>
<name>A0ABY1ZME8_9GAMM</name>